<feature type="transmembrane region" description="Helical" evidence="7">
    <location>
        <begin position="100"/>
        <end position="121"/>
    </location>
</feature>
<name>A0A9P8C3Q5_9HELO</name>
<dbReference type="PANTHER" id="PTHR33048:SF2">
    <property type="entry name" value="SRPK"/>
    <property type="match status" value="1"/>
</dbReference>
<keyword evidence="2 7" id="KW-0812">Transmembrane</keyword>
<dbReference type="EMBL" id="MU251532">
    <property type="protein sequence ID" value="KAG9232739.1"/>
    <property type="molecule type" value="Genomic_DNA"/>
</dbReference>
<comment type="caution">
    <text evidence="9">The sequence shown here is derived from an EMBL/GenBank/DDBJ whole genome shotgun (WGS) entry which is preliminary data.</text>
</comment>
<evidence type="ECO:0000256" key="1">
    <source>
        <dbReference type="ARBA" id="ARBA00004141"/>
    </source>
</evidence>
<dbReference type="Proteomes" id="UP000824998">
    <property type="component" value="Unassembled WGS sequence"/>
</dbReference>
<accession>A0A9P8C3Q5</accession>
<feature type="region of interest" description="Disordered" evidence="6">
    <location>
        <begin position="295"/>
        <end position="316"/>
    </location>
</feature>
<feature type="domain" description="Rhodopsin" evidence="8">
    <location>
        <begin position="22"/>
        <end position="272"/>
    </location>
</feature>
<keyword evidence="10" id="KW-1185">Reference proteome</keyword>
<proteinExistence type="inferred from homology"/>
<gene>
    <name evidence="9" type="ORF">BJ875DRAFT_68853</name>
</gene>
<sequence length="394" mass="43375">MSDFVTEAFTLLSIGLCAIGTRTYARWSTVGFKGFKADDYFMVVAGVVYSLETAAAYIVGAWWKGLANNGMTDEQRVSLQPGSEEWNTRVGGSKTQLVGWSLYTLLLWLLKFCMCTFYSRLTQGVDNMKIRVNIGYVALAITYLATELSILLGCQPFHHNWQITPNPGNLCQPAISKIDLYVTVILNVLTDMYLMSIPLPMLWRAKIPLRRKILLGGMFGGGAFIMMAGILRCVLILRDPIGGAQQAGSWAVRETFVAVIIGNIPMIYPVFRGITRKFLDSAAFQSISLSRNTTSRANEEGDFHSGPASNGMDSKKKFGGGRTLYPLTTIGGGRASGSEERIVDAAQDHGMSRGESMGAKSQITVVTETIVQERDRQYNESTRQKSHWPLEGGD</sequence>
<dbReference type="InterPro" id="IPR052337">
    <property type="entry name" value="SAT4-like"/>
</dbReference>
<evidence type="ECO:0000313" key="9">
    <source>
        <dbReference type="EMBL" id="KAG9232739.1"/>
    </source>
</evidence>
<dbReference type="GO" id="GO:0016020">
    <property type="term" value="C:membrane"/>
    <property type="evidence" value="ECO:0007669"/>
    <property type="project" value="UniProtKB-SubCell"/>
</dbReference>
<keyword evidence="4 7" id="KW-0472">Membrane</keyword>
<feature type="transmembrane region" description="Helical" evidence="7">
    <location>
        <begin position="213"/>
        <end position="238"/>
    </location>
</feature>
<evidence type="ECO:0000313" key="10">
    <source>
        <dbReference type="Proteomes" id="UP000824998"/>
    </source>
</evidence>
<feature type="transmembrane region" description="Helical" evidence="7">
    <location>
        <begin position="250"/>
        <end position="271"/>
    </location>
</feature>
<evidence type="ECO:0000256" key="4">
    <source>
        <dbReference type="ARBA" id="ARBA00023136"/>
    </source>
</evidence>
<organism evidence="9 10">
    <name type="scientific">Amylocarpus encephaloides</name>
    <dbReference type="NCBI Taxonomy" id="45428"/>
    <lineage>
        <taxon>Eukaryota</taxon>
        <taxon>Fungi</taxon>
        <taxon>Dikarya</taxon>
        <taxon>Ascomycota</taxon>
        <taxon>Pezizomycotina</taxon>
        <taxon>Leotiomycetes</taxon>
        <taxon>Helotiales</taxon>
        <taxon>Helotiales incertae sedis</taxon>
        <taxon>Amylocarpus</taxon>
    </lineage>
</organism>
<feature type="transmembrane region" description="Helical" evidence="7">
    <location>
        <begin position="40"/>
        <end position="63"/>
    </location>
</feature>
<dbReference type="AlphaFoldDB" id="A0A9P8C3Q5"/>
<evidence type="ECO:0000256" key="2">
    <source>
        <dbReference type="ARBA" id="ARBA00022692"/>
    </source>
</evidence>
<dbReference type="PANTHER" id="PTHR33048">
    <property type="entry name" value="PTH11-LIKE INTEGRAL MEMBRANE PROTEIN (AFU_ORTHOLOGUE AFUA_5G11245)"/>
    <property type="match status" value="1"/>
</dbReference>
<evidence type="ECO:0000256" key="5">
    <source>
        <dbReference type="ARBA" id="ARBA00038359"/>
    </source>
</evidence>
<evidence type="ECO:0000256" key="7">
    <source>
        <dbReference type="SAM" id="Phobius"/>
    </source>
</evidence>
<feature type="transmembrane region" description="Helical" evidence="7">
    <location>
        <begin position="133"/>
        <end position="158"/>
    </location>
</feature>
<feature type="transmembrane region" description="Helical" evidence="7">
    <location>
        <begin position="178"/>
        <end position="201"/>
    </location>
</feature>
<reference evidence="9" key="1">
    <citation type="journal article" date="2021" name="IMA Fungus">
        <title>Genomic characterization of three marine fungi, including Emericellopsis atlantica sp. nov. with signatures of a generalist lifestyle and marine biomass degradation.</title>
        <authorList>
            <person name="Hagestad O.C."/>
            <person name="Hou L."/>
            <person name="Andersen J.H."/>
            <person name="Hansen E.H."/>
            <person name="Altermark B."/>
            <person name="Li C."/>
            <person name="Kuhnert E."/>
            <person name="Cox R.J."/>
            <person name="Crous P.W."/>
            <person name="Spatafora J.W."/>
            <person name="Lail K."/>
            <person name="Amirebrahimi M."/>
            <person name="Lipzen A."/>
            <person name="Pangilinan J."/>
            <person name="Andreopoulos W."/>
            <person name="Hayes R.D."/>
            <person name="Ng V."/>
            <person name="Grigoriev I.V."/>
            <person name="Jackson S.A."/>
            <person name="Sutton T.D.S."/>
            <person name="Dobson A.D.W."/>
            <person name="Rama T."/>
        </authorList>
    </citation>
    <scope>NUCLEOTIDE SEQUENCE</scope>
    <source>
        <strain evidence="9">TRa018bII</strain>
    </source>
</reference>
<evidence type="ECO:0000256" key="3">
    <source>
        <dbReference type="ARBA" id="ARBA00022989"/>
    </source>
</evidence>
<comment type="subcellular location">
    <subcellularLocation>
        <location evidence="1">Membrane</location>
        <topology evidence="1">Multi-pass membrane protein</topology>
    </subcellularLocation>
</comment>
<dbReference type="InterPro" id="IPR049326">
    <property type="entry name" value="Rhodopsin_dom_fungi"/>
</dbReference>
<protein>
    <recommendedName>
        <fullName evidence="8">Rhodopsin domain-containing protein</fullName>
    </recommendedName>
</protein>
<evidence type="ECO:0000256" key="6">
    <source>
        <dbReference type="SAM" id="MobiDB-lite"/>
    </source>
</evidence>
<feature type="region of interest" description="Disordered" evidence="6">
    <location>
        <begin position="372"/>
        <end position="394"/>
    </location>
</feature>
<comment type="similarity">
    <text evidence="5">Belongs to the SAT4 family.</text>
</comment>
<evidence type="ECO:0000259" key="8">
    <source>
        <dbReference type="Pfam" id="PF20684"/>
    </source>
</evidence>
<dbReference type="OrthoDB" id="2988756at2759"/>
<keyword evidence="3 7" id="KW-1133">Transmembrane helix</keyword>
<dbReference type="Pfam" id="PF20684">
    <property type="entry name" value="Fung_rhodopsin"/>
    <property type="match status" value="1"/>
</dbReference>